<accession>D2RW29</accession>
<gene>
    <name evidence="1" type="ordered locus">Htur_2581</name>
</gene>
<sequence>MERYDLVYRLYDEYDTDRLREYQAFVDVFPAIDSRVALEHWQSANEELERRKDEIRGDFAAGETFAEVAARADRDQAFTALDLEAKYGRAVNVLVLDVDETLRSAGGTDNEIPRDTLHVLTEFHEAGVPIVICTGQTLENVKGFAIQGLGSEIVHSGNLSIVYEAGTGVFTPGHGADTKQLLYEELDAEIRDVFDDVRARVLPEAPEELRRGCHLQGNEFNVTMKPNYETGSAKARETIDTALVYLIDLLADAVGTALEASRDDGAIELEGETVTDWTRAFYADQDPEIRAVLESEGGYPDLEADAVPEPLTDILDRIDVAYYEADAAEIGSLELNKVVGVERALDVLGVDDPFSLVMGDSKSDLRVMRWADEHDAGIAAAPEHASQDTLEHVLETDELVFDRGKSVDVLRTVYAMNRLARLD</sequence>
<dbReference type="Gene3D" id="3.40.50.1000">
    <property type="entry name" value="HAD superfamily/HAD-like"/>
    <property type="match status" value="1"/>
</dbReference>
<evidence type="ECO:0000313" key="1">
    <source>
        <dbReference type="EMBL" id="ADB61458.1"/>
    </source>
</evidence>
<dbReference type="RefSeq" id="WP_012943734.1">
    <property type="nucleotide sequence ID" value="NC_013743.1"/>
</dbReference>
<dbReference type="AlphaFoldDB" id="D2RW29"/>
<reference evidence="1 2" key="1">
    <citation type="journal article" date="2010" name="Stand. Genomic Sci.">
        <title>Complete genome sequence of Haloterrigena turkmenica type strain (4k).</title>
        <authorList>
            <person name="Saunders E."/>
            <person name="Tindall B.J."/>
            <person name="Fahnrich R."/>
            <person name="Lapidus A."/>
            <person name="Copeland A."/>
            <person name="Del Rio T.G."/>
            <person name="Lucas S."/>
            <person name="Chen F."/>
            <person name="Tice H."/>
            <person name="Cheng J.F."/>
            <person name="Han C."/>
            <person name="Detter J.C."/>
            <person name="Bruce D."/>
            <person name="Goodwin L."/>
            <person name="Chain P."/>
            <person name="Pitluck S."/>
            <person name="Pati A."/>
            <person name="Ivanova N."/>
            <person name="Mavromatis K."/>
            <person name="Chen A."/>
            <person name="Palaniappan K."/>
            <person name="Land M."/>
            <person name="Hauser L."/>
            <person name="Chang Y.J."/>
            <person name="Jeffries C.D."/>
            <person name="Brettin T."/>
            <person name="Rohde M."/>
            <person name="Goker M."/>
            <person name="Bristow J."/>
            <person name="Eisen J.A."/>
            <person name="Markowitz V."/>
            <person name="Hugenholtz P."/>
            <person name="Klenk H.P."/>
            <person name="Kyrpides N.C."/>
        </authorList>
    </citation>
    <scope>NUCLEOTIDE SEQUENCE [LARGE SCALE GENOMIC DNA]</scope>
    <source>
        <strain evidence="2">ATCC 51198 / DSM 5511 / JCM 9101 / NCIMB 13204 / VKM B-1734 / 4k</strain>
    </source>
</reference>
<organism evidence="1 2">
    <name type="scientific">Haloterrigena turkmenica (strain ATCC 51198 / DSM 5511 / JCM 9101 / NCIMB 13204 / VKM B-1734 / 4k)</name>
    <name type="common">Halococcus turkmenicus</name>
    <dbReference type="NCBI Taxonomy" id="543526"/>
    <lineage>
        <taxon>Archaea</taxon>
        <taxon>Methanobacteriati</taxon>
        <taxon>Methanobacteriota</taxon>
        <taxon>Stenosarchaea group</taxon>
        <taxon>Halobacteria</taxon>
        <taxon>Halobacteriales</taxon>
        <taxon>Natrialbaceae</taxon>
        <taxon>Haloterrigena</taxon>
    </lineage>
</organism>
<dbReference type="eggNOG" id="arCOG04720">
    <property type="taxonomic scope" value="Archaea"/>
</dbReference>
<dbReference type="STRING" id="543526.Htur_2581"/>
<dbReference type="PANTHER" id="PTHR10000">
    <property type="entry name" value="PHOSPHOSERINE PHOSPHATASE"/>
    <property type="match status" value="1"/>
</dbReference>
<dbReference type="KEGG" id="htu:Htur_2581"/>
<dbReference type="SUPFAM" id="SSF56784">
    <property type="entry name" value="HAD-like"/>
    <property type="match status" value="1"/>
</dbReference>
<dbReference type="InterPro" id="IPR023214">
    <property type="entry name" value="HAD_sf"/>
</dbReference>
<dbReference type="OrthoDB" id="287698at2157"/>
<dbReference type="PANTHER" id="PTHR10000:SF8">
    <property type="entry name" value="HAD SUPERFAMILY HYDROLASE-LIKE, TYPE 3"/>
    <property type="match status" value="1"/>
</dbReference>
<dbReference type="GO" id="GO:0005829">
    <property type="term" value="C:cytosol"/>
    <property type="evidence" value="ECO:0007669"/>
    <property type="project" value="TreeGrafter"/>
</dbReference>
<keyword evidence="1" id="KW-0378">Hydrolase</keyword>
<protein>
    <submittedName>
        <fullName evidence="1">Haloacid dehalogenase domain protein hydrolase type 3</fullName>
    </submittedName>
</protein>
<dbReference type="GO" id="GO:0016791">
    <property type="term" value="F:phosphatase activity"/>
    <property type="evidence" value="ECO:0007669"/>
    <property type="project" value="TreeGrafter"/>
</dbReference>
<name>D2RW29_HALTV</name>
<proteinExistence type="predicted"/>
<dbReference type="GeneID" id="8743194"/>
<dbReference type="Proteomes" id="UP000001903">
    <property type="component" value="Chromosome"/>
</dbReference>
<dbReference type="HOGENOM" id="CLU_654898_0_0_2"/>
<dbReference type="EMBL" id="CP001860">
    <property type="protein sequence ID" value="ADB61458.1"/>
    <property type="molecule type" value="Genomic_DNA"/>
</dbReference>
<dbReference type="InterPro" id="IPR036412">
    <property type="entry name" value="HAD-like_sf"/>
</dbReference>
<keyword evidence="2" id="KW-1185">Reference proteome</keyword>
<evidence type="ECO:0000313" key="2">
    <source>
        <dbReference type="Proteomes" id="UP000001903"/>
    </source>
</evidence>
<dbReference type="GO" id="GO:0000287">
    <property type="term" value="F:magnesium ion binding"/>
    <property type="evidence" value="ECO:0007669"/>
    <property type="project" value="TreeGrafter"/>
</dbReference>